<dbReference type="PROSITE" id="PS50069">
    <property type="entry name" value="CULLIN_2"/>
    <property type="match status" value="1"/>
</dbReference>
<evidence type="ECO:0000256" key="3">
    <source>
        <dbReference type="ARBA" id="ARBA00022499"/>
    </source>
</evidence>
<evidence type="ECO:0000256" key="5">
    <source>
        <dbReference type="ARBA" id="ARBA00022843"/>
    </source>
</evidence>
<evidence type="ECO:0000313" key="11">
    <source>
        <dbReference type="Proteomes" id="UP000242875"/>
    </source>
</evidence>
<sequence length="499" mass="57287">MEEGELRRLIYLWHGDVSVSIRVVVPGLDICARQALVPIIRRLSDATSNNTSPKPYTERLFLGIAEYFEDFCDGKREEILAQNDILYAYAKEFRSYHLVADYASRICDTLNRLLLKVHEGGTKRKIISSSERRYERQTIQALALLIWKERVVIAIRNSHNNRLLYQVLESITRDRDGEDVSQDAIHTVVNSLVRLDEFIDQPRSLYIEEFERPYLIHTKNYYQREAARVIATNSISDYMIQANSRLIQEAARNKRFCHQTTHERAVKECEAQYVAAYQSRIQGEFEQMIHHERYEGKYCKLAYSLLSRLTDGLKELLEIYQSYITKLGKDILARLGQSVAKDPREYVESLLNLQSRYYAISNNVFSGDATFVAAVDKAFRAIINDTVTNKYAQGPELLAKYCDLLLKRGSAKKEASAVAAAGSKTAATQVNGADMVDADIDVEHRLTQLVILFKYVDDKDVFQKFYSRMLAKRLIYGTSISEEAEAGMIARLKASWQLF</sequence>
<comment type="caution">
    <text evidence="10">The sequence shown here is derived from an EMBL/GenBank/DDBJ whole genome shotgun (WGS) entry which is preliminary data.</text>
</comment>
<dbReference type="EMBL" id="MVBO01000135">
    <property type="protein sequence ID" value="OZJ02666.1"/>
    <property type="molecule type" value="Genomic_DNA"/>
</dbReference>
<evidence type="ECO:0000259" key="9">
    <source>
        <dbReference type="PROSITE" id="PS50069"/>
    </source>
</evidence>
<dbReference type="Proteomes" id="UP000242875">
    <property type="component" value="Unassembled WGS sequence"/>
</dbReference>
<dbReference type="Pfam" id="PF00888">
    <property type="entry name" value="Cullin"/>
    <property type="match status" value="1"/>
</dbReference>
<dbReference type="InterPro" id="IPR045093">
    <property type="entry name" value="Cullin"/>
</dbReference>
<feature type="domain" description="Cullin family profile" evidence="9">
    <location>
        <begin position="393"/>
        <end position="493"/>
    </location>
</feature>
<evidence type="ECO:0000256" key="4">
    <source>
        <dbReference type="ARBA" id="ARBA00022786"/>
    </source>
</evidence>
<dbReference type="Gene3D" id="1.20.1310.10">
    <property type="entry name" value="Cullin Repeats"/>
    <property type="match status" value="4"/>
</dbReference>
<dbReference type="InterPro" id="IPR001373">
    <property type="entry name" value="Cullin_N"/>
</dbReference>
<keyword evidence="3" id="KW-1017">Isopeptide bond</keyword>
<protein>
    <recommendedName>
        <fullName evidence="6">Cullin-5</fullName>
    </recommendedName>
</protein>
<evidence type="ECO:0000313" key="10">
    <source>
        <dbReference type="EMBL" id="OZJ02666.1"/>
    </source>
</evidence>
<proteinExistence type="inferred from homology"/>
<dbReference type="InterPro" id="IPR016158">
    <property type="entry name" value="Cullin_homology"/>
</dbReference>
<dbReference type="GO" id="GO:0031625">
    <property type="term" value="F:ubiquitin protein ligase binding"/>
    <property type="evidence" value="ECO:0007669"/>
    <property type="project" value="InterPro"/>
</dbReference>
<evidence type="ECO:0000256" key="7">
    <source>
        <dbReference type="PROSITE-ProRule" id="PRU00330"/>
    </source>
</evidence>
<dbReference type="InterPro" id="IPR036317">
    <property type="entry name" value="Cullin_homology_sf"/>
</dbReference>
<evidence type="ECO:0000256" key="8">
    <source>
        <dbReference type="RuleBase" id="RU003829"/>
    </source>
</evidence>
<dbReference type="OrthoDB" id="27073at2759"/>
<dbReference type="SUPFAM" id="SSF74788">
    <property type="entry name" value="Cullin repeat-like"/>
    <property type="match status" value="1"/>
</dbReference>
<dbReference type="AlphaFoldDB" id="A0A261XWC1"/>
<accession>A0A261XWC1</accession>
<dbReference type="InterPro" id="IPR016159">
    <property type="entry name" value="Cullin_repeat-like_dom_sf"/>
</dbReference>
<name>A0A261XWC1_9FUNG</name>
<evidence type="ECO:0000256" key="2">
    <source>
        <dbReference type="ARBA" id="ARBA00006019"/>
    </source>
</evidence>
<organism evidence="10 11">
    <name type="scientific">Bifiguratus adelaidae</name>
    <dbReference type="NCBI Taxonomy" id="1938954"/>
    <lineage>
        <taxon>Eukaryota</taxon>
        <taxon>Fungi</taxon>
        <taxon>Fungi incertae sedis</taxon>
        <taxon>Mucoromycota</taxon>
        <taxon>Mucoromycotina</taxon>
        <taxon>Endogonomycetes</taxon>
        <taxon>Endogonales</taxon>
        <taxon>Endogonales incertae sedis</taxon>
        <taxon>Bifiguratus</taxon>
    </lineage>
</organism>
<reference evidence="10 11" key="1">
    <citation type="journal article" date="2017" name="Mycologia">
        <title>Bifiguratus adelaidae, gen. et sp. nov., a new member of Mucoromycotina in endophytic and soil-dwelling habitats.</title>
        <authorList>
            <person name="Torres-Cruz T.J."/>
            <person name="Billingsley Tobias T.L."/>
            <person name="Almatruk M."/>
            <person name="Hesse C."/>
            <person name="Kuske C.R."/>
            <person name="Desiro A."/>
            <person name="Benucci G.M."/>
            <person name="Bonito G."/>
            <person name="Stajich J.E."/>
            <person name="Dunlap C."/>
            <person name="Arnold A.E."/>
            <person name="Porras-Alfaro A."/>
        </authorList>
    </citation>
    <scope>NUCLEOTIDE SEQUENCE [LARGE SCALE GENOMIC DNA]</scope>
    <source>
        <strain evidence="10 11">AZ0501</strain>
    </source>
</reference>
<comment type="pathway">
    <text evidence="1">Protein modification; protein ubiquitination.</text>
</comment>
<comment type="similarity">
    <text evidence="2 7 8">Belongs to the cullin family.</text>
</comment>
<gene>
    <name evidence="10" type="ORF">BZG36_04779</name>
</gene>
<evidence type="ECO:0000256" key="6">
    <source>
        <dbReference type="ARBA" id="ARBA00040451"/>
    </source>
</evidence>
<evidence type="ECO:0000256" key="1">
    <source>
        <dbReference type="ARBA" id="ARBA00004906"/>
    </source>
</evidence>
<dbReference type="SUPFAM" id="SSF75632">
    <property type="entry name" value="Cullin homology domain"/>
    <property type="match status" value="1"/>
</dbReference>
<keyword evidence="11" id="KW-1185">Reference proteome</keyword>
<dbReference type="FunFam" id="1.20.1310.10:FF:000014">
    <property type="entry name" value="Cullin 5"/>
    <property type="match status" value="1"/>
</dbReference>
<dbReference type="GO" id="GO:0006511">
    <property type="term" value="P:ubiquitin-dependent protein catabolic process"/>
    <property type="evidence" value="ECO:0007669"/>
    <property type="project" value="InterPro"/>
</dbReference>
<dbReference type="PANTHER" id="PTHR11932">
    <property type="entry name" value="CULLIN"/>
    <property type="match status" value="1"/>
</dbReference>
<keyword evidence="4" id="KW-0833">Ubl conjugation pathway</keyword>
<keyword evidence="5" id="KW-0832">Ubl conjugation</keyword>